<dbReference type="RefSeq" id="WP_143027306.1">
    <property type="nucleotide sequence ID" value="NZ_FNQV01000002.1"/>
</dbReference>
<dbReference type="OrthoDB" id="9862236at2"/>
<feature type="region of interest" description="Disordered" evidence="1">
    <location>
        <begin position="1"/>
        <end position="20"/>
    </location>
</feature>
<reference evidence="4" key="1">
    <citation type="submission" date="2016-10" db="EMBL/GenBank/DDBJ databases">
        <authorList>
            <person name="Varghese N."/>
            <person name="Submissions S."/>
        </authorList>
    </citation>
    <scope>NUCLEOTIDE SEQUENCE [LARGE SCALE GENOMIC DNA]</scope>
    <source>
        <strain evidence="4">KPR-1</strain>
    </source>
</reference>
<keyword evidence="4" id="KW-1185">Reference proteome</keyword>
<feature type="transmembrane region" description="Helical" evidence="2">
    <location>
        <begin position="91"/>
        <end position="108"/>
    </location>
</feature>
<protein>
    <submittedName>
        <fullName evidence="3">Uncharacterized protein</fullName>
    </submittedName>
</protein>
<keyword evidence="2" id="KW-0472">Membrane</keyword>
<feature type="compositionally biased region" description="Basic and acidic residues" evidence="1">
    <location>
        <begin position="9"/>
        <end position="20"/>
    </location>
</feature>
<evidence type="ECO:0000313" key="4">
    <source>
        <dbReference type="Proteomes" id="UP000199288"/>
    </source>
</evidence>
<evidence type="ECO:0000256" key="1">
    <source>
        <dbReference type="SAM" id="MobiDB-lite"/>
    </source>
</evidence>
<gene>
    <name evidence="3" type="ORF">SAMN02910418_00380</name>
</gene>
<keyword evidence="2" id="KW-1133">Transmembrane helix</keyword>
<keyword evidence="2" id="KW-0812">Transmembrane</keyword>
<evidence type="ECO:0000313" key="3">
    <source>
        <dbReference type="EMBL" id="SDZ84688.1"/>
    </source>
</evidence>
<dbReference type="AlphaFoldDB" id="A0A1H3WEK8"/>
<dbReference type="EMBL" id="FNQV01000002">
    <property type="protein sequence ID" value="SDZ84688.1"/>
    <property type="molecule type" value="Genomic_DNA"/>
</dbReference>
<sequence>MAGRASLPGDDHSLSDDEQRAWDNLTREIGPLTNLGNPRDYQVEDNEDDDAFVPPDPDLPPTPMHVKVPWMVLIIAIGLIVLVGFQGWPWYWGFAAFIGAAWAIITLLRQLPHERGNREPRV</sequence>
<evidence type="ECO:0000256" key="2">
    <source>
        <dbReference type="SAM" id="Phobius"/>
    </source>
</evidence>
<feature type="transmembrane region" description="Helical" evidence="2">
    <location>
        <begin position="68"/>
        <end position="85"/>
    </location>
</feature>
<proteinExistence type="predicted"/>
<dbReference type="Proteomes" id="UP000199288">
    <property type="component" value="Unassembled WGS sequence"/>
</dbReference>
<feature type="region of interest" description="Disordered" evidence="1">
    <location>
        <begin position="26"/>
        <end position="58"/>
    </location>
</feature>
<accession>A0A1H3WEK8</accession>
<organism evidence="3 4">
    <name type="scientific">Bowdeniella nasicola</name>
    <dbReference type="NCBI Taxonomy" id="208480"/>
    <lineage>
        <taxon>Bacteria</taxon>
        <taxon>Bacillati</taxon>
        <taxon>Actinomycetota</taxon>
        <taxon>Actinomycetes</taxon>
        <taxon>Actinomycetales</taxon>
        <taxon>Actinomycetaceae</taxon>
        <taxon>Bowdeniella</taxon>
    </lineage>
</organism>
<name>A0A1H3WEK8_9ACTO</name>